<evidence type="ECO:0000259" key="14">
    <source>
        <dbReference type="PROSITE" id="PS51873"/>
    </source>
</evidence>
<proteinExistence type="inferred from homology"/>
<protein>
    <recommendedName>
        <fullName evidence="5">RBR-type E3 ubiquitin transferase</fullName>
        <ecNumber evidence="5">2.3.2.31</ecNumber>
    </recommendedName>
</protein>
<evidence type="ECO:0000256" key="5">
    <source>
        <dbReference type="ARBA" id="ARBA00012251"/>
    </source>
</evidence>
<keyword evidence="16" id="KW-1185">Reference proteome</keyword>
<dbReference type="InterPro" id="IPR044066">
    <property type="entry name" value="TRIAD_supradom"/>
</dbReference>
<dbReference type="SMART" id="SM00647">
    <property type="entry name" value="IBR"/>
    <property type="match status" value="2"/>
</dbReference>
<evidence type="ECO:0000256" key="3">
    <source>
        <dbReference type="ARBA" id="ARBA00003976"/>
    </source>
</evidence>
<gene>
    <name evidence="15" type="ORF">SHERM_08016</name>
</gene>
<keyword evidence="7" id="KW-0479">Metal-binding</keyword>
<evidence type="ECO:0000256" key="12">
    <source>
        <dbReference type="PROSITE-ProRule" id="PRU00175"/>
    </source>
</evidence>
<dbReference type="SUPFAM" id="SSF57850">
    <property type="entry name" value="RING/U-box"/>
    <property type="match status" value="3"/>
</dbReference>
<dbReference type="OrthoDB" id="10009520at2759"/>
<comment type="function">
    <text evidence="3">Might act as an E3 ubiquitin-protein ligase, or as part of E3 complex, which accepts ubiquitin from specific E2 ubiquitin-conjugating enzymes and then transfers it to substrates.</text>
</comment>
<evidence type="ECO:0000256" key="8">
    <source>
        <dbReference type="ARBA" id="ARBA00022737"/>
    </source>
</evidence>
<keyword evidence="6" id="KW-0808">Transferase</keyword>
<dbReference type="InterPro" id="IPR001841">
    <property type="entry name" value="Znf_RING"/>
</dbReference>
<dbReference type="InterPro" id="IPR013083">
    <property type="entry name" value="Znf_RING/FYVE/PHD"/>
</dbReference>
<dbReference type="EMBL" id="CACSLK010034598">
    <property type="protein sequence ID" value="CAA0842152.1"/>
    <property type="molecule type" value="Genomic_DNA"/>
</dbReference>
<dbReference type="PROSITE" id="PS00518">
    <property type="entry name" value="ZF_RING_1"/>
    <property type="match status" value="1"/>
</dbReference>
<name>A0A9N7RRY6_STRHE</name>
<dbReference type="GO" id="GO:0008270">
    <property type="term" value="F:zinc ion binding"/>
    <property type="evidence" value="ECO:0007669"/>
    <property type="project" value="UniProtKB-KW"/>
</dbReference>
<evidence type="ECO:0000256" key="11">
    <source>
        <dbReference type="ARBA" id="ARBA00022833"/>
    </source>
</evidence>
<dbReference type="InterPro" id="IPR018957">
    <property type="entry name" value="Znf_C3HC4_RING-type"/>
</dbReference>
<dbReference type="AlphaFoldDB" id="A0A9N7RRY6"/>
<dbReference type="InterPro" id="IPR031127">
    <property type="entry name" value="E3_UB_ligase_RBR"/>
</dbReference>
<evidence type="ECO:0000313" key="16">
    <source>
        <dbReference type="Proteomes" id="UP001153555"/>
    </source>
</evidence>
<evidence type="ECO:0000259" key="13">
    <source>
        <dbReference type="PROSITE" id="PS50089"/>
    </source>
</evidence>
<accession>A0A9N7RRY6</accession>
<dbReference type="CDD" id="cd22582">
    <property type="entry name" value="BRcat_RBR_unk"/>
    <property type="match status" value="1"/>
</dbReference>
<evidence type="ECO:0000256" key="7">
    <source>
        <dbReference type="ARBA" id="ARBA00022723"/>
    </source>
</evidence>
<evidence type="ECO:0000256" key="2">
    <source>
        <dbReference type="ARBA" id="ARBA00001947"/>
    </source>
</evidence>
<dbReference type="PROSITE" id="PS50089">
    <property type="entry name" value="ZF_RING_2"/>
    <property type="match status" value="1"/>
</dbReference>
<sequence>MAPKSSEIIKLPGGAAAPVAAADDDEISVIYATPLPANNGATKFDAISVEDYRPKLKRRTIGLSRNPYSDDDEVKVLHIFPKSRKKVFLKGECSYPEPEGDTKPVPRSTFMCEICADEKPKEESFPILGCHHSYCADCVRNYVGAKLQDNVVSIKCPVSGCKGSLEPQHCRSILPEQVFNRWGDALCEAVILATEKFYCPFKDCSALLVDERKGKNEVIAESECPNCNRLFCAKCRVPWHSGVTCKEFEGLKKGERTREDIMLMSLAKNKKWMRCPQCSIYVEKITGCFFITCRCGYNFCYNCGAANVAHYGHICNKLA</sequence>
<dbReference type="InterPro" id="IPR017907">
    <property type="entry name" value="Znf_RING_CS"/>
</dbReference>
<dbReference type="SMART" id="SM00184">
    <property type="entry name" value="RING"/>
    <property type="match status" value="1"/>
</dbReference>
<dbReference type="PANTHER" id="PTHR11685">
    <property type="entry name" value="RBR FAMILY RING FINGER AND IBR DOMAIN-CONTAINING"/>
    <property type="match status" value="1"/>
</dbReference>
<keyword evidence="9 12" id="KW-0863">Zinc-finger</keyword>
<keyword evidence="10" id="KW-0833">Ubl conjugation pathway</keyword>
<dbReference type="Gene3D" id="3.30.40.10">
    <property type="entry name" value="Zinc/RING finger domain, C3HC4 (zinc finger)"/>
    <property type="match status" value="1"/>
</dbReference>
<feature type="domain" description="RING-type" evidence="13">
    <location>
        <begin position="112"/>
        <end position="158"/>
    </location>
</feature>
<evidence type="ECO:0000256" key="1">
    <source>
        <dbReference type="ARBA" id="ARBA00001798"/>
    </source>
</evidence>
<evidence type="ECO:0000256" key="10">
    <source>
        <dbReference type="ARBA" id="ARBA00022786"/>
    </source>
</evidence>
<comment type="cofactor">
    <cofactor evidence="2">
        <name>Zn(2+)</name>
        <dbReference type="ChEBI" id="CHEBI:29105"/>
    </cofactor>
</comment>
<dbReference type="Proteomes" id="UP001153555">
    <property type="component" value="Unassembled WGS sequence"/>
</dbReference>
<evidence type="ECO:0000313" key="15">
    <source>
        <dbReference type="EMBL" id="CAA0842152.1"/>
    </source>
</evidence>
<feature type="domain" description="RING-type" evidence="14">
    <location>
        <begin position="108"/>
        <end position="319"/>
    </location>
</feature>
<dbReference type="GO" id="GO:0061630">
    <property type="term" value="F:ubiquitin protein ligase activity"/>
    <property type="evidence" value="ECO:0007669"/>
    <property type="project" value="UniProtKB-EC"/>
</dbReference>
<organism evidence="15 16">
    <name type="scientific">Striga hermonthica</name>
    <name type="common">Purple witchweed</name>
    <name type="synonym">Buchnera hermonthica</name>
    <dbReference type="NCBI Taxonomy" id="68872"/>
    <lineage>
        <taxon>Eukaryota</taxon>
        <taxon>Viridiplantae</taxon>
        <taxon>Streptophyta</taxon>
        <taxon>Embryophyta</taxon>
        <taxon>Tracheophyta</taxon>
        <taxon>Spermatophyta</taxon>
        <taxon>Magnoliopsida</taxon>
        <taxon>eudicotyledons</taxon>
        <taxon>Gunneridae</taxon>
        <taxon>Pentapetalae</taxon>
        <taxon>asterids</taxon>
        <taxon>lamiids</taxon>
        <taxon>Lamiales</taxon>
        <taxon>Orobanchaceae</taxon>
        <taxon>Buchnereae</taxon>
        <taxon>Striga</taxon>
    </lineage>
</organism>
<dbReference type="InterPro" id="IPR002867">
    <property type="entry name" value="IBR_dom"/>
</dbReference>
<dbReference type="PROSITE" id="PS51873">
    <property type="entry name" value="TRIAD"/>
    <property type="match status" value="1"/>
</dbReference>
<keyword evidence="8" id="KW-0677">Repeat</keyword>
<keyword evidence="11" id="KW-0862">Zinc</keyword>
<comment type="catalytic activity">
    <reaction evidence="1">
        <text>[E2 ubiquitin-conjugating enzyme]-S-ubiquitinyl-L-cysteine + [acceptor protein]-L-lysine = [E2 ubiquitin-conjugating enzyme]-L-cysteine + [acceptor protein]-N(6)-ubiquitinyl-L-lysine.</text>
        <dbReference type="EC" id="2.3.2.31"/>
    </reaction>
</comment>
<evidence type="ECO:0000256" key="4">
    <source>
        <dbReference type="ARBA" id="ARBA00005884"/>
    </source>
</evidence>
<comment type="caution">
    <text evidence="15">The sequence shown here is derived from an EMBL/GenBank/DDBJ whole genome shotgun (WGS) entry which is preliminary data.</text>
</comment>
<dbReference type="GO" id="GO:0016567">
    <property type="term" value="P:protein ubiquitination"/>
    <property type="evidence" value="ECO:0007669"/>
    <property type="project" value="InterPro"/>
</dbReference>
<dbReference type="CDD" id="cd22584">
    <property type="entry name" value="Rcat_RBR_unk"/>
    <property type="match status" value="1"/>
</dbReference>
<evidence type="ECO:0000256" key="6">
    <source>
        <dbReference type="ARBA" id="ARBA00022679"/>
    </source>
</evidence>
<evidence type="ECO:0000256" key="9">
    <source>
        <dbReference type="ARBA" id="ARBA00022771"/>
    </source>
</evidence>
<dbReference type="EC" id="2.3.2.31" evidence="5"/>
<dbReference type="Pfam" id="PF00097">
    <property type="entry name" value="zf-C3HC4"/>
    <property type="match status" value="1"/>
</dbReference>
<comment type="similarity">
    <text evidence="4">Belongs to the RBR family. Ariadne subfamily.</text>
</comment>
<dbReference type="Pfam" id="PF01485">
    <property type="entry name" value="IBR"/>
    <property type="match status" value="2"/>
</dbReference>
<dbReference type="Gene3D" id="1.20.120.1750">
    <property type="match status" value="1"/>
</dbReference>
<dbReference type="FunFam" id="3.30.40.10:FF:000230">
    <property type="entry name" value="RBR-type E3 ubiquitin transferase"/>
    <property type="match status" value="1"/>
</dbReference>
<reference evidence="15" key="1">
    <citation type="submission" date="2019-12" db="EMBL/GenBank/DDBJ databases">
        <authorList>
            <person name="Scholes J."/>
        </authorList>
    </citation>
    <scope>NUCLEOTIDE SEQUENCE</scope>
</reference>